<sequence length="133" mass="16750">MDRIHDIFTELTNMRHHLSEIDCQIRDVMLRDTIEEFFYPISRYSTYLDRKFELEYKFRTEYNFFYRRKIITKIVAPSNNNGDRIHEICTELTNMRQFLSEIDCQIYSTYLDREFELEYEHRTDYNFFYRIYH</sequence>
<evidence type="ECO:0000313" key="2">
    <source>
        <dbReference type="Proteomes" id="UP000824120"/>
    </source>
</evidence>
<gene>
    <name evidence="1" type="ORF">H5410_004420</name>
</gene>
<reference evidence="1 2" key="1">
    <citation type="submission" date="2020-09" db="EMBL/GenBank/DDBJ databases">
        <title>De no assembly of potato wild relative species, Solanum commersonii.</title>
        <authorList>
            <person name="Cho K."/>
        </authorList>
    </citation>
    <scope>NUCLEOTIDE SEQUENCE [LARGE SCALE GENOMIC DNA]</scope>
    <source>
        <strain evidence="1">LZ3.2</strain>
        <tissue evidence="1">Leaf</tissue>
    </source>
</reference>
<dbReference type="AlphaFoldDB" id="A0A9J6B8D8"/>
<protein>
    <submittedName>
        <fullName evidence="1">Uncharacterized protein</fullName>
    </submittedName>
</protein>
<keyword evidence="2" id="KW-1185">Reference proteome</keyword>
<dbReference type="EMBL" id="JACXVP010000001">
    <property type="protein sequence ID" value="KAG5632703.1"/>
    <property type="molecule type" value="Genomic_DNA"/>
</dbReference>
<name>A0A9J6B8D8_SOLCO</name>
<accession>A0A9J6B8D8</accession>
<organism evidence="1 2">
    <name type="scientific">Solanum commersonii</name>
    <name type="common">Commerson's wild potato</name>
    <name type="synonym">Commerson's nightshade</name>
    <dbReference type="NCBI Taxonomy" id="4109"/>
    <lineage>
        <taxon>Eukaryota</taxon>
        <taxon>Viridiplantae</taxon>
        <taxon>Streptophyta</taxon>
        <taxon>Embryophyta</taxon>
        <taxon>Tracheophyta</taxon>
        <taxon>Spermatophyta</taxon>
        <taxon>Magnoliopsida</taxon>
        <taxon>eudicotyledons</taxon>
        <taxon>Gunneridae</taxon>
        <taxon>Pentapetalae</taxon>
        <taxon>asterids</taxon>
        <taxon>lamiids</taxon>
        <taxon>Solanales</taxon>
        <taxon>Solanaceae</taxon>
        <taxon>Solanoideae</taxon>
        <taxon>Solaneae</taxon>
        <taxon>Solanum</taxon>
    </lineage>
</organism>
<comment type="caution">
    <text evidence="1">The sequence shown here is derived from an EMBL/GenBank/DDBJ whole genome shotgun (WGS) entry which is preliminary data.</text>
</comment>
<evidence type="ECO:0000313" key="1">
    <source>
        <dbReference type="EMBL" id="KAG5632703.1"/>
    </source>
</evidence>
<dbReference type="Proteomes" id="UP000824120">
    <property type="component" value="Chromosome 1"/>
</dbReference>
<proteinExistence type="predicted"/>